<dbReference type="CDD" id="cd00093">
    <property type="entry name" value="HTH_XRE"/>
    <property type="match status" value="1"/>
</dbReference>
<sequence>MVTFGERLKYLRQEKNLTLYKAANLLGTTSSTLCHYENDLRSPNCEFVNNCADFFHVSSDYLLGRVPIRQVSDSTNYVRLSVKEEALNKDSKRYINSLSLFLSKYDKYLEYKDYELLKIFTETQIKIIGLKNKEKSLIIQNKAESNTKESIV</sequence>
<dbReference type="Pfam" id="PF12844">
    <property type="entry name" value="HTH_19"/>
    <property type="match status" value="1"/>
</dbReference>
<evidence type="ECO:0000256" key="1">
    <source>
        <dbReference type="ARBA" id="ARBA00023125"/>
    </source>
</evidence>
<gene>
    <name evidence="3" type="ORF">J2Z44_001294</name>
</gene>
<dbReference type="RefSeq" id="WP_021283624.1">
    <property type="nucleotide sequence ID" value="NZ_JAGGLL010000008.1"/>
</dbReference>
<keyword evidence="4" id="KW-1185">Reference proteome</keyword>
<proteinExistence type="predicted"/>
<comment type="caution">
    <text evidence="3">The sequence shown here is derived from an EMBL/GenBank/DDBJ whole genome shotgun (WGS) entry which is preliminary data.</text>
</comment>
<keyword evidence="1" id="KW-0238">DNA-binding</keyword>
<protein>
    <submittedName>
        <fullName evidence="3">Transcriptional regulator with XRE-family HTH domain</fullName>
    </submittedName>
</protein>
<dbReference type="EMBL" id="JAGGLL010000008">
    <property type="protein sequence ID" value="MBP2021498.1"/>
    <property type="molecule type" value="Genomic_DNA"/>
</dbReference>
<dbReference type="InterPro" id="IPR010982">
    <property type="entry name" value="Lambda_DNA-bd_dom_sf"/>
</dbReference>
<dbReference type="SMART" id="SM00530">
    <property type="entry name" value="HTH_XRE"/>
    <property type="match status" value="1"/>
</dbReference>
<accession>A0ABS4K167</accession>
<evidence type="ECO:0000313" key="4">
    <source>
        <dbReference type="Proteomes" id="UP001519308"/>
    </source>
</evidence>
<feature type="domain" description="HTH cro/C1-type" evidence="2">
    <location>
        <begin position="8"/>
        <end position="62"/>
    </location>
</feature>
<name>A0ABS4K167_9CLOT</name>
<evidence type="ECO:0000259" key="2">
    <source>
        <dbReference type="PROSITE" id="PS50943"/>
    </source>
</evidence>
<dbReference type="PANTHER" id="PTHR46558">
    <property type="entry name" value="TRACRIPTIONAL REGULATORY PROTEIN-RELATED-RELATED"/>
    <property type="match status" value="1"/>
</dbReference>
<dbReference type="SUPFAM" id="SSF47413">
    <property type="entry name" value="lambda repressor-like DNA-binding domains"/>
    <property type="match status" value="1"/>
</dbReference>
<dbReference type="PANTHER" id="PTHR46558:SF11">
    <property type="entry name" value="HTH-TYPE TRANSCRIPTIONAL REGULATOR XRE"/>
    <property type="match status" value="1"/>
</dbReference>
<reference evidence="3 4" key="1">
    <citation type="submission" date="2021-03" db="EMBL/GenBank/DDBJ databases">
        <title>Genomic Encyclopedia of Type Strains, Phase IV (KMG-IV): sequencing the most valuable type-strain genomes for metagenomic binning, comparative biology and taxonomic classification.</title>
        <authorList>
            <person name="Goeker M."/>
        </authorList>
    </citation>
    <scope>NUCLEOTIDE SEQUENCE [LARGE SCALE GENOMIC DNA]</scope>
    <source>
        <strain evidence="3 4">DSM 28650</strain>
    </source>
</reference>
<dbReference type="InterPro" id="IPR001387">
    <property type="entry name" value="Cro/C1-type_HTH"/>
</dbReference>
<dbReference type="PROSITE" id="PS50943">
    <property type="entry name" value="HTH_CROC1"/>
    <property type="match status" value="1"/>
</dbReference>
<dbReference type="Proteomes" id="UP001519308">
    <property type="component" value="Unassembled WGS sequence"/>
</dbReference>
<dbReference type="Gene3D" id="1.10.260.40">
    <property type="entry name" value="lambda repressor-like DNA-binding domains"/>
    <property type="match status" value="1"/>
</dbReference>
<organism evidence="3 4">
    <name type="scientific">Clostridium punense</name>
    <dbReference type="NCBI Taxonomy" id="1054297"/>
    <lineage>
        <taxon>Bacteria</taxon>
        <taxon>Bacillati</taxon>
        <taxon>Bacillota</taxon>
        <taxon>Clostridia</taxon>
        <taxon>Eubacteriales</taxon>
        <taxon>Clostridiaceae</taxon>
        <taxon>Clostridium</taxon>
    </lineage>
</organism>
<evidence type="ECO:0000313" key="3">
    <source>
        <dbReference type="EMBL" id="MBP2021498.1"/>
    </source>
</evidence>